<dbReference type="AlphaFoldDB" id="A0A095YR18"/>
<dbReference type="GO" id="GO:0009307">
    <property type="term" value="P:DNA restriction-modification system"/>
    <property type="evidence" value="ECO:0007669"/>
    <property type="project" value="InterPro"/>
</dbReference>
<dbReference type="GO" id="GO:1904047">
    <property type="term" value="F:S-adenosyl-L-methionine binding"/>
    <property type="evidence" value="ECO:0007669"/>
    <property type="project" value="TreeGrafter"/>
</dbReference>
<dbReference type="EMBL" id="JRNI01000122">
    <property type="protein sequence ID" value="KGF24626.1"/>
    <property type="molecule type" value="Genomic_DNA"/>
</dbReference>
<dbReference type="InterPro" id="IPR012327">
    <property type="entry name" value="MeTrfase_D12"/>
</dbReference>
<dbReference type="PANTHER" id="PTHR30481:SF3">
    <property type="entry name" value="DNA ADENINE METHYLASE"/>
    <property type="match status" value="1"/>
</dbReference>
<dbReference type="NCBIfam" id="TIGR00571">
    <property type="entry name" value="dam"/>
    <property type="match status" value="1"/>
</dbReference>
<protein>
    <recommendedName>
        <fullName evidence="2 7">Site-specific DNA-methyltransferase (adenine-specific)</fullName>
        <ecNumber evidence="2 7">2.1.1.72</ecNumber>
    </recommendedName>
</protein>
<sequence>MIRDVMLRYIGAKALLLQEIEALLNKHINGTEESFLDLFAGTNIVGRHFKKDYRIITNDLLYFSYCHSKAVIENNLPLLFKGLGFDPFVYLNDKNNVQQYRGDLYYTKNYTPLGEAMYFSEDNGRRLDFIRNTIDEWFSEKRLEEHEYFYLLACLIAAVPPVSNTTGTYGAFLKHWDNRALKPLQLNPLAVLNNNRANQAYNQDANQLVKEVSADIVYIDPPYNNRQYAANYHVLENIALNTKPRLKGVTRLFDWQSKRSNYSTSNGALAAMTNLIDNIEATHIIISYNDEGIINHEDMLNLLKERAIDKRIDVVKIPYRKYQSKISSKKADLNEYLFYIKKKELQQNKQFFLRSPTHEASTWTPKRNAYIKSPLNYIGGKYRLLSQIIPLFPKHIDTFVDLFSGGANVGINVPAKKHIFNDMNTKVNEMFIFFASQDTERCIAAIKNNIEKYDLSKTNEEGFLKLREAYNAQPNPLDLYTLVSYSYNYQLRFNNEMKFNNPFGRNRSSFSQNMENNLRAFNNKLQTLDYQFTSDYFDNADLTFLDSNDFVYLDPPYLITTGNYNDGNRGFKNWGDEEERKLLKLLDYLNAKGVRYALSNVISHKGKENYLLKEYLNNTNTTVHQINSSYGNASYNTKKEASKEVLVTNYCPTSFELLN</sequence>
<dbReference type="PIRSF" id="PIRSF036638">
    <property type="entry name" value="M_m6A_StsI"/>
    <property type="match status" value="1"/>
</dbReference>
<keyword evidence="3 7" id="KW-0489">Methyltransferase</keyword>
<evidence type="ECO:0000256" key="4">
    <source>
        <dbReference type="ARBA" id="ARBA00022679"/>
    </source>
</evidence>
<dbReference type="PROSITE" id="PS00092">
    <property type="entry name" value="N6_MTASE"/>
    <property type="match status" value="2"/>
</dbReference>
<keyword evidence="9" id="KW-1185">Reference proteome</keyword>
<dbReference type="SUPFAM" id="SSF53335">
    <property type="entry name" value="S-adenosyl-L-methionine-dependent methyltransferases"/>
    <property type="match status" value="2"/>
</dbReference>
<dbReference type="eggNOG" id="COG3392">
    <property type="taxonomic scope" value="Bacteria"/>
</dbReference>
<dbReference type="GO" id="GO:0009007">
    <property type="term" value="F:site-specific DNA-methyltransferase (adenine-specific) activity"/>
    <property type="evidence" value="ECO:0007669"/>
    <property type="project" value="UniProtKB-UniRule"/>
</dbReference>
<comment type="similarity">
    <text evidence="1 7">Belongs to the N(4)/N(6)-methyltransferase family.</text>
</comment>
<dbReference type="eggNOG" id="COG0338">
    <property type="taxonomic scope" value="Bacteria"/>
</dbReference>
<dbReference type="Gene3D" id="3.40.50.150">
    <property type="entry name" value="Vaccinia Virus protein VP39"/>
    <property type="match status" value="2"/>
</dbReference>
<dbReference type="InterPro" id="IPR029063">
    <property type="entry name" value="SAM-dependent_MTases_sf"/>
</dbReference>
<dbReference type="InterPro" id="IPR023095">
    <property type="entry name" value="Ade_MeTrfase_dom_2"/>
</dbReference>
<evidence type="ECO:0000256" key="7">
    <source>
        <dbReference type="RuleBase" id="RU361257"/>
    </source>
</evidence>
<evidence type="ECO:0000313" key="9">
    <source>
        <dbReference type="Proteomes" id="UP000029629"/>
    </source>
</evidence>
<name>A0A095YR18_9BURK</name>
<evidence type="ECO:0000256" key="3">
    <source>
        <dbReference type="ARBA" id="ARBA00022603"/>
    </source>
</evidence>
<dbReference type="PRINTS" id="PR00505">
    <property type="entry name" value="D12N6MTFRASE"/>
</dbReference>
<reference evidence="8 9" key="1">
    <citation type="submission" date="2014-07" db="EMBL/GenBank/DDBJ databases">
        <authorList>
            <person name="McCorrison J."/>
            <person name="Sanka R."/>
            <person name="Torralba M."/>
            <person name="Gillis M."/>
            <person name="Haft D.H."/>
            <person name="Methe B."/>
            <person name="Sutton G."/>
            <person name="Nelson K.E."/>
        </authorList>
    </citation>
    <scope>NUCLEOTIDE SEQUENCE [LARGE SCALE GENOMIC DNA]</scope>
    <source>
        <strain evidence="8 9">DNF00040</strain>
    </source>
</reference>
<keyword evidence="4 7" id="KW-0808">Transferase</keyword>
<dbReference type="EC" id="2.1.1.72" evidence="2 7"/>
<evidence type="ECO:0000256" key="6">
    <source>
        <dbReference type="ARBA" id="ARBA00047942"/>
    </source>
</evidence>
<dbReference type="PANTHER" id="PTHR30481">
    <property type="entry name" value="DNA ADENINE METHYLASE"/>
    <property type="match status" value="1"/>
</dbReference>
<dbReference type="InterPro" id="IPR012186">
    <property type="entry name" value="Ade-mod_methylase_MStsI"/>
</dbReference>
<dbReference type="GO" id="GO:0032259">
    <property type="term" value="P:methylation"/>
    <property type="evidence" value="ECO:0007669"/>
    <property type="project" value="UniProtKB-KW"/>
</dbReference>
<evidence type="ECO:0000313" key="8">
    <source>
        <dbReference type="EMBL" id="KGF24626.1"/>
    </source>
</evidence>
<dbReference type="RefSeq" id="WP_036561339.1">
    <property type="nucleotide sequence ID" value="NZ_JRNI01000122.1"/>
</dbReference>
<organism evidence="8 9">
    <name type="scientific">Oligella urethralis DNF00040</name>
    <dbReference type="NCBI Taxonomy" id="1401065"/>
    <lineage>
        <taxon>Bacteria</taxon>
        <taxon>Pseudomonadati</taxon>
        <taxon>Pseudomonadota</taxon>
        <taxon>Betaproteobacteria</taxon>
        <taxon>Burkholderiales</taxon>
        <taxon>Alcaligenaceae</taxon>
        <taxon>Oligella</taxon>
    </lineage>
</organism>
<comment type="catalytic activity">
    <reaction evidence="6 7">
        <text>a 2'-deoxyadenosine in DNA + S-adenosyl-L-methionine = an N(6)-methyl-2'-deoxyadenosine in DNA + S-adenosyl-L-homocysteine + H(+)</text>
        <dbReference type="Rhea" id="RHEA:15197"/>
        <dbReference type="Rhea" id="RHEA-COMP:12418"/>
        <dbReference type="Rhea" id="RHEA-COMP:12419"/>
        <dbReference type="ChEBI" id="CHEBI:15378"/>
        <dbReference type="ChEBI" id="CHEBI:57856"/>
        <dbReference type="ChEBI" id="CHEBI:59789"/>
        <dbReference type="ChEBI" id="CHEBI:90615"/>
        <dbReference type="ChEBI" id="CHEBI:90616"/>
        <dbReference type="EC" id="2.1.1.72"/>
    </reaction>
</comment>
<dbReference type="InterPro" id="IPR002052">
    <property type="entry name" value="DNA_methylase_N6_adenine_CS"/>
</dbReference>
<keyword evidence="5 7" id="KW-0949">S-adenosyl-L-methionine</keyword>
<dbReference type="GO" id="GO:0006298">
    <property type="term" value="P:mismatch repair"/>
    <property type="evidence" value="ECO:0007669"/>
    <property type="project" value="TreeGrafter"/>
</dbReference>
<dbReference type="Pfam" id="PF02086">
    <property type="entry name" value="MethyltransfD12"/>
    <property type="match status" value="2"/>
</dbReference>
<dbReference type="Gene3D" id="1.10.1020.10">
    <property type="entry name" value="Adenine-specific Methyltransferase, Domain 2"/>
    <property type="match status" value="1"/>
</dbReference>
<dbReference type="GO" id="GO:0043565">
    <property type="term" value="F:sequence-specific DNA binding"/>
    <property type="evidence" value="ECO:0007669"/>
    <property type="project" value="TreeGrafter"/>
</dbReference>
<evidence type="ECO:0000256" key="5">
    <source>
        <dbReference type="ARBA" id="ARBA00022691"/>
    </source>
</evidence>
<proteinExistence type="inferred from homology"/>
<gene>
    <name evidence="8" type="ORF">HMPREF2130_11690</name>
</gene>
<evidence type="ECO:0000256" key="2">
    <source>
        <dbReference type="ARBA" id="ARBA00011900"/>
    </source>
</evidence>
<dbReference type="Proteomes" id="UP000029629">
    <property type="component" value="Unassembled WGS sequence"/>
</dbReference>
<evidence type="ECO:0000256" key="1">
    <source>
        <dbReference type="ARBA" id="ARBA00006594"/>
    </source>
</evidence>
<comment type="caution">
    <text evidence="8">The sequence shown here is derived from an EMBL/GenBank/DDBJ whole genome shotgun (WGS) entry which is preliminary data.</text>
</comment>
<accession>A0A095YR18</accession>